<reference evidence="2 3" key="1">
    <citation type="submission" date="2021-03" db="EMBL/GenBank/DDBJ databases">
        <title>Genomic Encyclopedia of Type Strains, Phase IV (KMG-IV): sequencing the most valuable type-strain genomes for metagenomic binning, comparative biology and taxonomic classification.</title>
        <authorList>
            <person name="Goeker M."/>
        </authorList>
    </citation>
    <scope>NUCLEOTIDE SEQUENCE [LARGE SCALE GENOMIC DNA]</scope>
    <source>
        <strain evidence="2 3">DSM 15596</strain>
    </source>
</reference>
<dbReference type="Proteomes" id="UP000706926">
    <property type="component" value="Unassembled WGS sequence"/>
</dbReference>
<name>A0ABS4F5Q7_9BACL</name>
<evidence type="ECO:0000259" key="1">
    <source>
        <dbReference type="Pfam" id="PF01243"/>
    </source>
</evidence>
<evidence type="ECO:0000313" key="2">
    <source>
        <dbReference type="EMBL" id="MBP1891407.1"/>
    </source>
</evidence>
<comment type="caution">
    <text evidence="2">The sequence shown here is derived from an EMBL/GenBank/DDBJ whole genome shotgun (WGS) entry which is preliminary data.</text>
</comment>
<keyword evidence="3" id="KW-1185">Reference proteome</keyword>
<gene>
    <name evidence="2" type="ORF">J2Z18_000476</name>
</gene>
<dbReference type="Pfam" id="PF01243">
    <property type="entry name" value="PNPOx_N"/>
    <property type="match status" value="1"/>
</dbReference>
<dbReference type="InterPro" id="IPR012349">
    <property type="entry name" value="Split_barrel_FMN-bd"/>
</dbReference>
<organism evidence="2 3">
    <name type="scientific">Paenibacillus lactis</name>
    <dbReference type="NCBI Taxonomy" id="228574"/>
    <lineage>
        <taxon>Bacteria</taxon>
        <taxon>Bacillati</taxon>
        <taxon>Bacillota</taxon>
        <taxon>Bacilli</taxon>
        <taxon>Bacillales</taxon>
        <taxon>Paenibacillaceae</taxon>
        <taxon>Paenibacillus</taxon>
    </lineage>
</organism>
<accession>A0ABS4F5Q7</accession>
<dbReference type="GeneID" id="95402528"/>
<protein>
    <submittedName>
        <fullName evidence="2">Pyridoxine 5'-phosphate oxidase superfamily flavin-nucleotide-binding protein</fullName>
    </submittedName>
</protein>
<dbReference type="PANTHER" id="PTHR42815">
    <property type="entry name" value="FAD-BINDING, PUTATIVE (AFU_ORTHOLOGUE AFUA_6G07600)-RELATED"/>
    <property type="match status" value="1"/>
</dbReference>
<proteinExistence type="predicted"/>
<evidence type="ECO:0000313" key="3">
    <source>
        <dbReference type="Proteomes" id="UP000706926"/>
    </source>
</evidence>
<dbReference type="Gene3D" id="2.30.110.10">
    <property type="entry name" value="Electron Transport, Fmn-binding Protein, Chain A"/>
    <property type="match status" value="2"/>
</dbReference>
<dbReference type="EMBL" id="JAGGKI010000001">
    <property type="protein sequence ID" value="MBP1891407.1"/>
    <property type="molecule type" value="Genomic_DNA"/>
</dbReference>
<feature type="domain" description="Pyridoxamine 5'-phosphate oxidase N-terminal" evidence="1">
    <location>
        <begin position="174"/>
        <end position="272"/>
    </location>
</feature>
<dbReference type="SUPFAM" id="SSF50475">
    <property type="entry name" value="FMN-binding split barrel"/>
    <property type="match status" value="1"/>
</dbReference>
<dbReference type="RefSeq" id="WP_007129121.1">
    <property type="nucleotide sequence ID" value="NZ_CP139098.1"/>
</dbReference>
<dbReference type="InterPro" id="IPR011576">
    <property type="entry name" value="Pyridox_Oxase_N"/>
</dbReference>
<dbReference type="PANTHER" id="PTHR42815:SF2">
    <property type="entry name" value="FAD-BINDING, PUTATIVE (AFU_ORTHOLOGUE AFUA_6G07600)-RELATED"/>
    <property type="match status" value="1"/>
</dbReference>
<sequence length="299" mass="33234">MSSDNVYHSGELAVQRLAGAEAIAEQNGRMIKSRFPKGAAVFLSKQTLIIASSIDKNGNVWCSMLTGNPGFIELLDEVTMVIDAVPVEGDPLIHHLGGNPNLGLLAIDLYKKSRLRMNGQAMVDSEHRLVVNIEQVYGNCPKYIQRRTALFEADSRRVPKLAERSSELNAVQSAQIQNADTFFIGSIGPEGNADASHRGGPPGFVKTLDERTLLFPDYYGNSMFNTLGNIYCNPSTGLLLVDFDNGHYLQLTGRSEIIWEDNEISRFPGAERLVRFEIDEVLYIEQGTNRVWVIENKEE</sequence>